<reference evidence="2" key="1">
    <citation type="journal article" date="2022" name="bioRxiv">
        <title>Sequencing and chromosome-scale assembly of the giantPleurodeles waltlgenome.</title>
        <authorList>
            <person name="Brown T."/>
            <person name="Elewa A."/>
            <person name="Iarovenko S."/>
            <person name="Subramanian E."/>
            <person name="Araus A.J."/>
            <person name="Petzold A."/>
            <person name="Susuki M."/>
            <person name="Suzuki K.-i.T."/>
            <person name="Hayashi T."/>
            <person name="Toyoda A."/>
            <person name="Oliveira C."/>
            <person name="Osipova E."/>
            <person name="Leigh N.D."/>
            <person name="Simon A."/>
            <person name="Yun M.H."/>
        </authorList>
    </citation>
    <scope>NUCLEOTIDE SEQUENCE</scope>
    <source>
        <strain evidence="2">20211129_DDA</strain>
        <tissue evidence="2">Liver</tissue>
    </source>
</reference>
<proteinExistence type="predicted"/>
<name>A0AAV7W641_PLEWA</name>
<evidence type="ECO:0000313" key="2">
    <source>
        <dbReference type="EMBL" id="KAJ1209463.1"/>
    </source>
</evidence>
<comment type="caution">
    <text evidence="2">The sequence shown here is derived from an EMBL/GenBank/DDBJ whole genome shotgun (WGS) entry which is preliminary data.</text>
</comment>
<dbReference type="Proteomes" id="UP001066276">
    <property type="component" value="Chromosome 1_2"/>
</dbReference>
<evidence type="ECO:0000313" key="3">
    <source>
        <dbReference type="Proteomes" id="UP001066276"/>
    </source>
</evidence>
<dbReference type="EMBL" id="JANPWB010000002">
    <property type="protein sequence ID" value="KAJ1209463.1"/>
    <property type="molecule type" value="Genomic_DNA"/>
</dbReference>
<sequence length="266" mass="27740">MMGARGQGTTVTPGSARPRNALMKPQMEGRRVQPCRAEDTGLMGGSAAMAPPGTHAGSAGKRGCSVPFSPPRAGLQDPPQVCRTPRLAARSTTGAAAVTTTLAAGVAPRPTPMRGLADKATGGQVSALFSRSEGAISWHQGVPCFRRLLVPSRAVWGPATSSVLPCRCHHGPQYTGCDPDHRGAKQMRLQTVQASMASVVLSGSGGIRGRAASRIRQQDVLSRQLMQAKARGPSWQELGGPRKKTPVLSKLCGSGGNQCLRARPQP</sequence>
<keyword evidence="3" id="KW-1185">Reference proteome</keyword>
<gene>
    <name evidence="2" type="ORF">NDU88_004841</name>
</gene>
<feature type="region of interest" description="Disordered" evidence="1">
    <location>
        <begin position="1"/>
        <end position="31"/>
    </location>
</feature>
<organism evidence="2 3">
    <name type="scientific">Pleurodeles waltl</name>
    <name type="common">Iberian ribbed newt</name>
    <dbReference type="NCBI Taxonomy" id="8319"/>
    <lineage>
        <taxon>Eukaryota</taxon>
        <taxon>Metazoa</taxon>
        <taxon>Chordata</taxon>
        <taxon>Craniata</taxon>
        <taxon>Vertebrata</taxon>
        <taxon>Euteleostomi</taxon>
        <taxon>Amphibia</taxon>
        <taxon>Batrachia</taxon>
        <taxon>Caudata</taxon>
        <taxon>Salamandroidea</taxon>
        <taxon>Salamandridae</taxon>
        <taxon>Pleurodelinae</taxon>
        <taxon>Pleurodeles</taxon>
    </lineage>
</organism>
<dbReference type="AlphaFoldDB" id="A0AAV7W641"/>
<accession>A0AAV7W641</accession>
<evidence type="ECO:0000256" key="1">
    <source>
        <dbReference type="SAM" id="MobiDB-lite"/>
    </source>
</evidence>
<protein>
    <submittedName>
        <fullName evidence="2">Uncharacterized protein</fullName>
    </submittedName>
</protein>